<name>A0A7C3UQ85_UNCW3</name>
<protein>
    <submittedName>
        <fullName evidence="1">Uncharacterized protein</fullName>
    </submittedName>
</protein>
<proteinExistence type="predicted"/>
<evidence type="ECO:0000313" key="1">
    <source>
        <dbReference type="EMBL" id="HGE99644.1"/>
    </source>
</evidence>
<dbReference type="EMBL" id="DTMQ01000040">
    <property type="protein sequence ID" value="HGE99644.1"/>
    <property type="molecule type" value="Genomic_DNA"/>
</dbReference>
<accession>A0A7C3UQ85</accession>
<organism evidence="1">
    <name type="scientific">candidate division WOR-3 bacterium</name>
    <dbReference type="NCBI Taxonomy" id="2052148"/>
    <lineage>
        <taxon>Bacteria</taxon>
        <taxon>Bacteria division WOR-3</taxon>
    </lineage>
</organism>
<comment type="caution">
    <text evidence="1">The sequence shown here is derived from an EMBL/GenBank/DDBJ whole genome shotgun (WGS) entry which is preliminary data.</text>
</comment>
<sequence length="102" mass="12258">MKKKSYSFEDLNSAVEECIKKLQNARKRKRAEEFDPKAFLDKIAREKNIPENERKKFVEEAKGLFEMEVLLRSLGELKGWRQPLFSPVYTLYPYRRRKGEEE</sequence>
<reference evidence="1" key="1">
    <citation type="journal article" date="2020" name="mSystems">
        <title>Genome- and Community-Level Interaction Insights into Carbon Utilization and Element Cycling Functions of Hydrothermarchaeota in Hydrothermal Sediment.</title>
        <authorList>
            <person name="Zhou Z."/>
            <person name="Liu Y."/>
            <person name="Xu W."/>
            <person name="Pan J."/>
            <person name="Luo Z.H."/>
            <person name="Li M."/>
        </authorList>
    </citation>
    <scope>NUCLEOTIDE SEQUENCE [LARGE SCALE GENOMIC DNA]</scope>
    <source>
        <strain evidence="1">SpSt-906</strain>
    </source>
</reference>
<gene>
    <name evidence="1" type="ORF">ENX07_06210</name>
</gene>
<dbReference type="AlphaFoldDB" id="A0A7C3UQ85"/>